<comment type="caution">
    <text evidence="2">The sequence shown here is derived from an EMBL/GenBank/DDBJ whole genome shotgun (WGS) entry which is preliminary data.</text>
</comment>
<accession>A0ABQ5LR54</accession>
<evidence type="ECO:0000313" key="3">
    <source>
        <dbReference type="Proteomes" id="UP001144205"/>
    </source>
</evidence>
<sequence>MRLRRNPTARPAIARVSARRWRRRALAGLAAVMLPALALAQSAPPAYSADAVYRAPDGSQSTGRVIKSGPDMRLEFIQGDRPVVQIIRRAVGVMYVLDPASQSYYEMRGTPEPDVNETAYAPPCDQAAQAGACSFIGTETTSGITAEIWEMGQPGQAIRILWDGARKRALRQEFPDGSVMAMRFEAMEEIAGRQVEHWSITVTGAGQAPMGGHWYYDPELRVELREELPSGELRSLEHIAVGAVDPALFTVPAGWSQIAPPQAAPSGN</sequence>
<feature type="chain" id="PRO_5045868739" description="DUF4412 domain-containing protein" evidence="1">
    <location>
        <begin position="41"/>
        <end position="268"/>
    </location>
</feature>
<dbReference type="Proteomes" id="UP001144205">
    <property type="component" value="Unassembled WGS sequence"/>
</dbReference>
<evidence type="ECO:0008006" key="4">
    <source>
        <dbReference type="Google" id="ProtNLM"/>
    </source>
</evidence>
<dbReference type="EMBL" id="BROH01000003">
    <property type="protein sequence ID" value="GKY87497.1"/>
    <property type="molecule type" value="Genomic_DNA"/>
</dbReference>
<keyword evidence="3" id="KW-1185">Reference proteome</keyword>
<proteinExistence type="predicted"/>
<feature type="signal peptide" evidence="1">
    <location>
        <begin position="1"/>
        <end position="40"/>
    </location>
</feature>
<gene>
    <name evidence="2" type="ORF">STA1M1_13660</name>
</gene>
<organism evidence="2 3">
    <name type="scientific">Sinisalibacter aestuarii</name>
    <dbReference type="NCBI Taxonomy" id="2949426"/>
    <lineage>
        <taxon>Bacteria</taxon>
        <taxon>Pseudomonadati</taxon>
        <taxon>Pseudomonadota</taxon>
        <taxon>Alphaproteobacteria</taxon>
        <taxon>Rhodobacterales</taxon>
        <taxon>Roseobacteraceae</taxon>
        <taxon>Sinisalibacter</taxon>
    </lineage>
</organism>
<evidence type="ECO:0000256" key="1">
    <source>
        <dbReference type="SAM" id="SignalP"/>
    </source>
</evidence>
<dbReference type="RefSeq" id="WP_281841485.1">
    <property type="nucleotide sequence ID" value="NZ_BROH01000003.1"/>
</dbReference>
<evidence type="ECO:0000313" key="2">
    <source>
        <dbReference type="EMBL" id="GKY87497.1"/>
    </source>
</evidence>
<name>A0ABQ5LR54_9RHOB</name>
<protein>
    <recommendedName>
        <fullName evidence="4">DUF4412 domain-containing protein</fullName>
    </recommendedName>
</protein>
<keyword evidence="1" id="KW-0732">Signal</keyword>
<reference evidence="2" key="1">
    <citation type="journal article" date="2023" name="Int. J. Syst. Evol. Microbiol.">
        <title>Sinisalibacter aestuarii sp. nov., isolated from estuarine sediment of the Arakawa River.</title>
        <authorList>
            <person name="Arafat S.T."/>
            <person name="Hirano S."/>
            <person name="Sato A."/>
            <person name="Takeuchi K."/>
            <person name="Yasuda T."/>
            <person name="Terahara T."/>
            <person name="Hamada M."/>
            <person name="Kobayashi T."/>
        </authorList>
    </citation>
    <scope>NUCLEOTIDE SEQUENCE</scope>
    <source>
        <strain evidence="2">B-399</strain>
    </source>
</reference>